<dbReference type="Proteomes" id="UP000249451">
    <property type="component" value="Unassembled WGS sequence"/>
</dbReference>
<dbReference type="PROSITE" id="PS51257">
    <property type="entry name" value="PROKAR_LIPOPROTEIN"/>
    <property type="match status" value="1"/>
</dbReference>
<evidence type="ECO:0008006" key="5">
    <source>
        <dbReference type="Google" id="ProtNLM"/>
    </source>
</evidence>
<keyword evidence="2" id="KW-0732">Signal</keyword>
<feature type="signal peptide" evidence="2">
    <location>
        <begin position="1"/>
        <end position="19"/>
    </location>
</feature>
<protein>
    <recommendedName>
        <fullName evidence="5">Secreted protein</fullName>
    </recommendedName>
</protein>
<feature type="chain" id="PRO_5039552515" description="Secreted protein" evidence="2">
    <location>
        <begin position="20"/>
        <end position="169"/>
    </location>
</feature>
<accession>A0A2W5BHV1</accession>
<gene>
    <name evidence="3" type="ORF">DI609_00050</name>
</gene>
<dbReference type="AlphaFoldDB" id="A0A2W5BHV1"/>
<sequence>MRKLAAIAALTTLAFTGCATTEENPTPSSATSTSKTISTKATSNPTTTPSPSTEPAAAPNPTQAPAAELYVVECLPGTPGPSRMSDGSTQFTDYCANQPGAQAYRDAEAAAGWDPSKVPFANGGTCPAYKCGYGHDENGNPYPSSGELQFQHGCEQGYIDPSECAAAGY</sequence>
<dbReference type="EMBL" id="QFNY01000001">
    <property type="protein sequence ID" value="PZP03960.1"/>
    <property type="molecule type" value="Genomic_DNA"/>
</dbReference>
<proteinExistence type="predicted"/>
<name>A0A2W5BHV1_9CORY</name>
<evidence type="ECO:0000313" key="4">
    <source>
        <dbReference type="Proteomes" id="UP000249451"/>
    </source>
</evidence>
<reference evidence="3 4" key="1">
    <citation type="submission" date="2017-11" db="EMBL/GenBank/DDBJ databases">
        <title>Infants hospitalized years apart are colonized by the same room-sourced microbial strains.</title>
        <authorList>
            <person name="Brooks B."/>
            <person name="Olm M.R."/>
            <person name="Firek B.A."/>
            <person name="Baker R."/>
            <person name="Thomas B.C."/>
            <person name="Morowitz M.J."/>
            <person name="Banfield J.F."/>
        </authorList>
    </citation>
    <scope>NUCLEOTIDE SEQUENCE [LARGE SCALE GENOMIC DNA]</scope>
    <source>
        <strain evidence="3">S2_012_000_R3_87</strain>
    </source>
</reference>
<organism evidence="3 4">
    <name type="scientific">Corynebacterium urealyticum</name>
    <dbReference type="NCBI Taxonomy" id="43771"/>
    <lineage>
        <taxon>Bacteria</taxon>
        <taxon>Bacillati</taxon>
        <taxon>Actinomycetota</taxon>
        <taxon>Actinomycetes</taxon>
        <taxon>Mycobacteriales</taxon>
        <taxon>Corynebacteriaceae</taxon>
        <taxon>Corynebacterium</taxon>
    </lineage>
</organism>
<comment type="caution">
    <text evidence="3">The sequence shown here is derived from an EMBL/GenBank/DDBJ whole genome shotgun (WGS) entry which is preliminary data.</text>
</comment>
<feature type="region of interest" description="Disordered" evidence="1">
    <location>
        <begin position="16"/>
        <end position="65"/>
    </location>
</feature>
<evidence type="ECO:0000313" key="3">
    <source>
        <dbReference type="EMBL" id="PZP03960.1"/>
    </source>
</evidence>
<evidence type="ECO:0000256" key="1">
    <source>
        <dbReference type="SAM" id="MobiDB-lite"/>
    </source>
</evidence>
<evidence type="ECO:0000256" key="2">
    <source>
        <dbReference type="SAM" id="SignalP"/>
    </source>
</evidence>